<evidence type="ECO:0000259" key="1">
    <source>
        <dbReference type="PROSITE" id="PS50878"/>
    </source>
</evidence>
<dbReference type="EMBL" id="JBJQOH010000008">
    <property type="protein sequence ID" value="KAL3675613.1"/>
    <property type="molecule type" value="Genomic_DNA"/>
</dbReference>
<dbReference type="Gene3D" id="3.60.10.10">
    <property type="entry name" value="Endonuclease/exonuclease/phosphatase"/>
    <property type="match status" value="1"/>
</dbReference>
<comment type="caution">
    <text evidence="2">The sequence shown here is derived from an EMBL/GenBank/DDBJ whole genome shotgun (WGS) entry which is preliminary data.</text>
</comment>
<dbReference type="InterPro" id="IPR036691">
    <property type="entry name" value="Endo/exonu/phosph_ase_sf"/>
</dbReference>
<dbReference type="Pfam" id="PF03372">
    <property type="entry name" value="Exo_endo_phos"/>
    <property type="match status" value="1"/>
</dbReference>
<dbReference type="Proteomes" id="UP001633002">
    <property type="component" value="Unassembled WGS sequence"/>
</dbReference>
<sequence>MKNLKMQYNKMEIVSWNTRGLGSDIRRRIVRKFLTKNYKNVDIIALQELKAKGVGNGYLRFRAAWANIHTATGTVKVASIHAPNIREERTTYWEWWDRQIDGEDCIVVGDFNNVELPDDSRGKSALIRGAEERSWKRFTYRADLVDAYLAAAKTTGGTFMRMAFCGQRYDQARLDRFYLSNGGEWCESIQAVNHHSEHTLSDHIPVSLHLQLVHDDNHNWQPKSYFKMSTHLIKRPGVLEKLEEAWGEHPPFWRSTQKLWDLGWGRLRQILREEKAIVEKEEHGYQDLRREVEELRIWMEEEGGNSDLHAELQLKEAELREQDLREARAWKYRSKEKWLREGEAPSHYFYAQLKAKFSREKIAVLEREDGRRITGHQEILRETEGYYRQSYTRGEETEETRQARNKILQKLTKTISTLEDATIHAEPTEQEVDDVVANFPKGKSPGLDGIKAEILQACWHFIRADCIDTVREFWRRGALTEKNRTAVVKLLPKNEESHLLKNWRPLSLMGLTYKILAKVLANMIKLFMPKLVDDLQTGFIAGRTIASKLLSLRLGHDWAKLTGQRCIFLQLDFVKAYDRLEHKFMWQTLQKMGFSDRSINLIKGLAQGGLAKIHINEDFSRELPIQRGVRQGCPLAPYLFTLTTHVLMDAIQQEVESKRIKGLQVGEEKQLVHRLFADDTGICLLEDEEVFRTARVTITEFEVASGALLNLQKSIIIPMGTEDPPAWLRDT</sequence>
<gene>
    <name evidence="2" type="ORF">R1sor_025561</name>
</gene>
<evidence type="ECO:0000313" key="2">
    <source>
        <dbReference type="EMBL" id="KAL3675613.1"/>
    </source>
</evidence>
<dbReference type="Pfam" id="PF00078">
    <property type="entry name" value="RVT_1"/>
    <property type="match status" value="1"/>
</dbReference>
<evidence type="ECO:0000313" key="3">
    <source>
        <dbReference type="Proteomes" id="UP001633002"/>
    </source>
</evidence>
<keyword evidence="3" id="KW-1185">Reference proteome</keyword>
<dbReference type="InterPro" id="IPR000477">
    <property type="entry name" value="RT_dom"/>
</dbReference>
<protein>
    <recommendedName>
        <fullName evidence="1">Reverse transcriptase domain-containing protein</fullName>
    </recommendedName>
</protein>
<reference evidence="2 3" key="1">
    <citation type="submission" date="2024-09" db="EMBL/GenBank/DDBJ databases">
        <title>Chromosome-scale assembly of Riccia sorocarpa.</title>
        <authorList>
            <person name="Paukszto L."/>
        </authorList>
    </citation>
    <scope>NUCLEOTIDE SEQUENCE [LARGE SCALE GENOMIC DNA]</scope>
    <source>
        <strain evidence="2">LP-2024</strain>
        <tissue evidence="2">Aerial parts of the thallus</tissue>
    </source>
</reference>
<name>A0ABD3G8Z0_9MARC</name>
<dbReference type="PROSITE" id="PS50878">
    <property type="entry name" value="RT_POL"/>
    <property type="match status" value="1"/>
</dbReference>
<dbReference type="PANTHER" id="PTHR19446">
    <property type="entry name" value="REVERSE TRANSCRIPTASES"/>
    <property type="match status" value="1"/>
</dbReference>
<accession>A0ABD3G8Z0</accession>
<organism evidence="2 3">
    <name type="scientific">Riccia sorocarpa</name>
    <dbReference type="NCBI Taxonomy" id="122646"/>
    <lineage>
        <taxon>Eukaryota</taxon>
        <taxon>Viridiplantae</taxon>
        <taxon>Streptophyta</taxon>
        <taxon>Embryophyta</taxon>
        <taxon>Marchantiophyta</taxon>
        <taxon>Marchantiopsida</taxon>
        <taxon>Marchantiidae</taxon>
        <taxon>Marchantiales</taxon>
        <taxon>Ricciaceae</taxon>
        <taxon>Riccia</taxon>
    </lineage>
</organism>
<dbReference type="InterPro" id="IPR005135">
    <property type="entry name" value="Endo/exonuclease/phosphatase"/>
</dbReference>
<feature type="domain" description="Reverse transcriptase" evidence="1">
    <location>
        <begin position="472"/>
        <end position="731"/>
    </location>
</feature>
<dbReference type="AlphaFoldDB" id="A0ABD3G8Z0"/>
<dbReference type="InterPro" id="IPR043502">
    <property type="entry name" value="DNA/RNA_pol_sf"/>
</dbReference>
<dbReference type="SUPFAM" id="SSF56672">
    <property type="entry name" value="DNA/RNA polymerases"/>
    <property type="match status" value="1"/>
</dbReference>
<proteinExistence type="predicted"/>
<dbReference type="CDD" id="cd01650">
    <property type="entry name" value="RT_nLTR_like"/>
    <property type="match status" value="1"/>
</dbReference>
<dbReference type="SUPFAM" id="SSF56219">
    <property type="entry name" value="DNase I-like"/>
    <property type="match status" value="1"/>
</dbReference>